<feature type="domain" description="C-type lectin" evidence="3">
    <location>
        <begin position="38"/>
        <end position="144"/>
    </location>
</feature>
<dbReference type="Gene3D" id="3.10.100.10">
    <property type="entry name" value="Mannose-Binding Protein A, subunit A"/>
    <property type="match status" value="1"/>
</dbReference>
<dbReference type="InterPro" id="IPR001304">
    <property type="entry name" value="C-type_lectin-like"/>
</dbReference>
<evidence type="ECO:0000256" key="2">
    <source>
        <dbReference type="SAM" id="SignalP"/>
    </source>
</evidence>
<dbReference type="Proteomes" id="UP000001038">
    <property type="component" value="Chromosome 18"/>
</dbReference>
<proteinExistence type="predicted"/>
<protein>
    <recommendedName>
        <fullName evidence="3">C-type lectin domain-containing protein</fullName>
    </recommendedName>
</protein>
<dbReference type="PANTHER" id="PTHR45784:SF3">
    <property type="entry name" value="C-TYPE LECTIN DOMAIN FAMILY 4 MEMBER K-LIKE-RELATED"/>
    <property type="match status" value="1"/>
</dbReference>
<dbReference type="PROSITE" id="PS00615">
    <property type="entry name" value="C_TYPE_LECTIN_1"/>
    <property type="match status" value="1"/>
</dbReference>
<sequence length="176" mass="20717">MKCHTLSSFNLVHYLLSLISCPPSGFQRLETNSSHVVYVEESLNWADAQSFCRNRHTDLISGPEQMEKLDEGKMEKLFPGSKNDFIFISLFRGAWQWSDGSSFSFRFWNLQYDDERKDSSCAMMNEGGRWSSEKCSEEHPFICYDGKRRLKVTDQWRWMFSCCLCMLNMLKCFFTL</sequence>
<dbReference type="GeneTree" id="ENSGT00940000174523"/>
<dbReference type="AlphaFoldDB" id="A0A3B3ICQ3"/>
<keyword evidence="5" id="KW-1185">Reference proteome</keyword>
<dbReference type="Pfam" id="PF00059">
    <property type="entry name" value="Lectin_C"/>
    <property type="match status" value="1"/>
</dbReference>
<accession>A0A3B3ICQ3</accession>
<reference evidence="4" key="3">
    <citation type="submission" date="2025-09" db="UniProtKB">
        <authorList>
            <consortium name="Ensembl"/>
        </authorList>
    </citation>
    <scope>IDENTIFICATION</scope>
    <source>
        <strain evidence="4">Hd-rR</strain>
    </source>
</reference>
<organism evidence="4 5">
    <name type="scientific">Oryzias latipes</name>
    <name type="common">Japanese rice fish</name>
    <name type="synonym">Japanese killifish</name>
    <dbReference type="NCBI Taxonomy" id="8090"/>
    <lineage>
        <taxon>Eukaryota</taxon>
        <taxon>Metazoa</taxon>
        <taxon>Chordata</taxon>
        <taxon>Craniata</taxon>
        <taxon>Vertebrata</taxon>
        <taxon>Euteleostomi</taxon>
        <taxon>Actinopterygii</taxon>
        <taxon>Neopterygii</taxon>
        <taxon>Teleostei</taxon>
        <taxon>Neoteleostei</taxon>
        <taxon>Acanthomorphata</taxon>
        <taxon>Ovalentaria</taxon>
        <taxon>Atherinomorphae</taxon>
        <taxon>Beloniformes</taxon>
        <taxon>Adrianichthyidae</taxon>
        <taxon>Oryziinae</taxon>
        <taxon>Oryzias</taxon>
    </lineage>
</organism>
<dbReference type="SMART" id="SM00034">
    <property type="entry name" value="CLECT"/>
    <property type="match status" value="1"/>
</dbReference>
<dbReference type="PROSITE" id="PS51257">
    <property type="entry name" value="PROKAR_LIPOPROTEIN"/>
    <property type="match status" value="1"/>
</dbReference>
<dbReference type="PROSITE" id="PS50041">
    <property type="entry name" value="C_TYPE_LECTIN_2"/>
    <property type="match status" value="1"/>
</dbReference>
<name>A0A3B3ICQ3_ORYLA</name>
<reference evidence="4" key="2">
    <citation type="submission" date="2025-08" db="UniProtKB">
        <authorList>
            <consortium name="Ensembl"/>
        </authorList>
    </citation>
    <scope>IDENTIFICATION</scope>
    <source>
        <strain evidence="4">Hd-rR</strain>
    </source>
</reference>
<keyword evidence="2" id="KW-0732">Signal</keyword>
<feature type="chain" id="PRO_5017297239" description="C-type lectin domain-containing protein" evidence="2">
    <location>
        <begin position="27"/>
        <end position="176"/>
    </location>
</feature>
<dbReference type="InterPro" id="IPR016187">
    <property type="entry name" value="CTDL_fold"/>
</dbReference>
<dbReference type="PANTHER" id="PTHR45784">
    <property type="entry name" value="C-TYPE LECTIN DOMAIN FAMILY 20 MEMBER A-RELATED"/>
    <property type="match status" value="1"/>
</dbReference>
<evidence type="ECO:0000259" key="3">
    <source>
        <dbReference type="PROSITE" id="PS50041"/>
    </source>
</evidence>
<keyword evidence="1" id="KW-1015">Disulfide bond</keyword>
<reference evidence="4 5" key="1">
    <citation type="journal article" date="2007" name="Nature">
        <title>The medaka draft genome and insights into vertebrate genome evolution.</title>
        <authorList>
            <person name="Kasahara M."/>
            <person name="Naruse K."/>
            <person name="Sasaki S."/>
            <person name="Nakatani Y."/>
            <person name="Qu W."/>
            <person name="Ahsan B."/>
            <person name="Yamada T."/>
            <person name="Nagayasu Y."/>
            <person name="Doi K."/>
            <person name="Kasai Y."/>
            <person name="Jindo T."/>
            <person name="Kobayashi D."/>
            <person name="Shimada A."/>
            <person name="Toyoda A."/>
            <person name="Kuroki Y."/>
            <person name="Fujiyama A."/>
            <person name="Sasaki T."/>
            <person name="Shimizu A."/>
            <person name="Asakawa S."/>
            <person name="Shimizu N."/>
            <person name="Hashimoto S."/>
            <person name="Yang J."/>
            <person name="Lee Y."/>
            <person name="Matsushima K."/>
            <person name="Sugano S."/>
            <person name="Sakaizumi M."/>
            <person name="Narita T."/>
            <person name="Ohishi K."/>
            <person name="Haga S."/>
            <person name="Ohta F."/>
            <person name="Nomoto H."/>
            <person name="Nogata K."/>
            <person name="Morishita T."/>
            <person name="Endo T."/>
            <person name="Shin-I T."/>
            <person name="Takeda H."/>
            <person name="Morishita S."/>
            <person name="Kohara Y."/>
        </authorList>
    </citation>
    <scope>NUCLEOTIDE SEQUENCE [LARGE SCALE GENOMIC DNA]</scope>
    <source>
        <strain evidence="4 5">Hd-rR</strain>
    </source>
</reference>
<feature type="signal peptide" evidence="2">
    <location>
        <begin position="1"/>
        <end position="26"/>
    </location>
</feature>
<dbReference type="Ensembl" id="ENSORLT00000036659.1">
    <property type="protein sequence ID" value="ENSORLP00000041902.1"/>
    <property type="gene ID" value="ENSORLG00000028774.1"/>
</dbReference>
<dbReference type="InParanoid" id="A0A3B3ICQ3"/>
<dbReference type="InterPro" id="IPR016186">
    <property type="entry name" value="C-type_lectin-like/link_sf"/>
</dbReference>
<evidence type="ECO:0000313" key="4">
    <source>
        <dbReference type="Ensembl" id="ENSORLP00000041902.1"/>
    </source>
</evidence>
<evidence type="ECO:0000313" key="5">
    <source>
        <dbReference type="Proteomes" id="UP000001038"/>
    </source>
</evidence>
<evidence type="ECO:0000256" key="1">
    <source>
        <dbReference type="ARBA" id="ARBA00023157"/>
    </source>
</evidence>
<dbReference type="SUPFAM" id="SSF56436">
    <property type="entry name" value="C-type lectin-like"/>
    <property type="match status" value="1"/>
</dbReference>
<dbReference type="InterPro" id="IPR018378">
    <property type="entry name" value="C-type_lectin_CS"/>
</dbReference>